<name>A0ACC0JJQ2_CHOFU</name>
<protein>
    <submittedName>
        <fullName evidence="1">Uncharacterized protein</fullName>
    </submittedName>
</protein>
<dbReference type="EMBL" id="CM046104">
    <property type="protein sequence ID" value="KAI8424231.1"/>
    <property type="molecule type" value="Genomic_DNA"/>
</dbReference>
<evidence type="ECO:0000313" key="2">
    <source>
        <dbReference type="Proteomes" id="UP001064048"/>
    </source>
</evidence>
<reference evidence="1 2" key="1">
    <citation type="journal article" date="2022" name="Genome Biol. Evol.">
        <title>The Spruce Budworm Genome: Reconstructing the Evolutionary History of Antifreeze Proteins.</title>
        <authorList>
            <person name="Beliveau C."/>
            <person name="Gagne P."/>
            <person name="Picq S."/>
            <person name="Vernygora O."/>
            <person name="Keeling C.I."/>
            <person name="Pinkney K."/>
            <person name="Doucet D."/>
            <person name="Wen F."/>
            <person name="Johnston J.S."/>
            <person name="Maaroufi H."/>
            <person name="Boyle B."/>
            <person name="Laroche J."/>
            <person name="Dewar K."/>
            <person name="Juretic N."/>
            <person name="Blackburn G."/>
            <person name="Nisole A."/>
            <person name="Brunet B."/>
            <person name="Brandao M."/>
            <person name="Lumley L."/>
            <person name="Duan J."/>
            <person name="Quan G."/>
            <person name="Lucarotti C.J."/>
            <person name="Roe A.D."/>
            <person name="Sperling F.A.H."/>
            <person name="Levesque R.C."/>
            <person name="Cusson M."/>
        </authorList>
    </citation>
    <scope>NUCLEOTIDE SEQUENCE [LARGE SCALE GENOMIC DNA]</scope>
    <source>
        <strain evidence="1">Glfc:IPQL:Cfum</strain>
    </source>
</reference>
<gene>
    <name evidence="1" type="ORF">MSG28_002802</name>
</gene>
<comment type="caution">
    <text evidence="1">The sequence shown here is derived from an EMBL/GenBank/DDBJ whole genome shotgun (WGS) entry which is preliminary data.</text>
</comment>
<evidence type="ECO:0000313" key="1">
    <source>
        <dbReference type="EMBL" id="KAI8424231.1"/>
    </source>
</evidence>
<organism evidence="1 2">
    <name type="scientific">Choristoneura fumiferana</name>
    <name type="common">Spruce budworm moth</name>
    <name type="synonym">Archips fumiferana</name>
    <dbReference type="NCBI Taxonomy" id="7141"/>
    <lineage>
        <taxon>Eukaryota</taxon>
        <taxon>Metazoa</taxon>
        <taxon>Ecdysozoa</taxon>
        <taxon>Arthropoda</taxon>
        <taxon>Hexapoda</taxon>
        <taxon>Insecta</taxon>
        <taxon>Pterygota</taxon>
        <taxon>Neoptera</taxon>
        <taxon>Endopterygota</taxon>
        <taxon>Lepidoptera</taxon>
        <taxon>Glossata</taxon>
        <taxon>Ditrysia</taxon>
        <taxon>Tortricoidea</taxon>
        <taxon>Tortricidae</taxon>
        <taxon>Tortricinae</taxon>
        <taxon>Choristoneura</taxon>
    </lineage>
</organism>
<dbReference type="Proteomes" id="UP001064048">
    <property type="component" value="Chromosome 4"/>
</dbReference>
<sequence length="225" mass="25027">MAAKAPRAATINHRHFTVAINSQIMKRLVRQARRALGRLRVSSGAVGTRRRSGVLASISIIQRGASPQMAVAESLPATLPILRLRVWASHSRHSQHIAVHSRQAPPHEPSAPHHAKRTNVFKTTRKSIMVLNNPCVLGLKGREVLPLRAVDGVVRMDFDEHATGVDQKYVVSIPKVRTERFRSSFINRTAKEWNSLPATMFPEHYNLAAFKSRVNEHLLGNPASS</sequence>
<keyword evidence="2" id="KW-1185">Reference proteome</keyword>
<accession>A0ACC0JJQ2</accession>
<proteinExistence type="predicted"/>